<reference evidence="8" key="1">
    <citation type="submission" date="2023-07" db="EMBL/GenBank/DDBJ databases">
        <title>30 novel species of actinomycetes from the DSMZ collection.</title>
        <authorList>
            <person name="Nouioui I."/>
        </authorList>
    </citation>
    <scope>NUCLEOTIDE SEQUENCE [LARGE SCALE GENOMIC DNA]</scope>
    <source>
        <strain evidence="8">DSM 44915</strain>
    </source>
</reference>
<evidence type="ECO:0000256" key="4">
    <source>
        <dbReference type="PROSITE-ProRule" id="PRU00335"/>
    </source>
</evidence>
<organism evidence="7 8">
    <name type="scientific">Streptomyces chisholmiae</name>
    <dbReference type="NCBI Taxonomy" id="3075540"/>
    <lineage>
        <taxon>Bacteria</taxon>
        <taxon>Bacillati</taxon>
        <taxon>Actinomycetota</taxon>
        <taxon>Actinomycetes</taxon>
        <taxon>Kitasatosporales</taxon>
        <taxon>Streptomycetaceae</taxon>
        <taxon>Streptomyces</taxon>
    </lineage>
</organism>
<dbReference type="Pfam" id="PF13305">
    <property type="entry name" value="TetR_C_33"/>
    <property type="match status" value="1"/>
</dbReference>
<keyword evidence="1" id="KW-0805">Transcription regulation</keyword>
<sequence>MPEDPADHPTPAPPARPTLRERRRAAATREILEAAERHLTERGPAALSLRAVARDLGMTVQALYHYFPHRDALVTALITKTYEDLADALQAATADPARDPELPGLVVVAEAYRGWAVANPERFQLIYGTPLRDYAAPVDGPTTAAVRRMGAIFQREVFHGYPRERLAAVAGPAPSPAFQAALTSPDGLPPAAGVLFLSAWGHLHGLVVLEVFGHTGFLGEHQAELFRLSTRAYHADLHRRITGTDGPSGG</sequence>
<evidence type="ECO:0000313" key="8">
    <source>
        <dbReference type="Proteomes" id="UP001183410"/>
    </source>
</evidence>
<dbReference type="InterPro" id="IPR001647">
    <property type="entry name" value="HTH_TetR"/>
</dbReference>
<dbReference type="SUPFAM" id="SSF48498">
    <property type="entry name" value="Tetracyclin repressor-like, C-terminal domain"/>
    <property type="match status" value="1"/>
</dbReference>
<dbReference type="InterPro" id="IPR025996">
    <property type="entry name" value="MT1864/Rv1816-like_C"/>
</dbReference>
<name>A0ABU2JN71_9ACTN</name>
<dbReference type="InterPro" id="IPR050109">
    <property type="entry name" value="HTH-type_TetR-like_transc_reg"/>
</dbReference>
<feature type="domain" description="HTH tetR-type" evidence="6">
    <location>
        <begin position="25"/>
        <end position="85"/>
    </location>
</feature>
<keyword evidence="8" id="KW-1185">Reference proteome</keyword>
<feature type="DNA-binding region" description="H-T-H motif" evidence="4">
    <location>
        <begin position="48"/>
        <end position="67"/>
    </location>
</feature>
<keyword evidence="3" id="KW-0804">Transcription</keyword>
<dbReference type="PRINTS" id="PR00455">
    <property type="entry name" value="HTHTETR"/>
</dbReference>
<evidence type="ECO:0000256" key="3">
    <source>
        <dbReference type="ARBA" id="ARBA00023163"/>
    </source>
</evidence>
<dbReference type="SUPFAM" id="SSF46689">
    <property type="entry name" value="Homeodomain-like"/>
    <property type="match status" value="1"/>
</dbReference>
<evidence type="ECO:0000256" key="1">
    <source>
        <dbReference type="ARBA" id="ARBA00023015"/>
    </source>
</evidence>
<accession>A0ABU2JN71</accession>
<evidence type="ECO:0000259" key="6">
    <source>
        <dbReference type="PROSITE" id="PS50977"/>
    </source>
</evidence>
<comment type="caution">
    <text evidence="7">The sequence shown here is derived from an EMBL/GenBank/DDBJ whole genome shotgun (WGS) entry which is preliminary data.</text>
</comment>
<evidence type="ECO:0000256" key="5">
    <source>
        <dbReference type="SAM" id="MobiDB-lite"/>
    </source>
</evidence>
<protein>
    <submittedName>
        <fullName evidence="7">TetR/AcrR family transcriptional regulator</fullName>
    </submittedName>
</protein>
<evidence type="ECO:0000313" key="7">
    <source>
        <dbReference type="EMBL" id="MDT0265688.1"/>
    </source>
</evidence>
<dbReference type="InterPro" id="IPR009057">
    <property type="entry name" value="Homeodomain-like_sf"/>
</dbReference>
<dbReference type="EMBL" id="JAVREO010000002">
    <property type="protein sequence ID" value="MDT0265688.1"/>
    <property type="molecule type" value="Genomic_DNA"/>
</dbReference>
<dbReference type="PANTHER" id="PTHR30055:SF243">
    <property type="entry name" value="HTH-TYPE TRANSCRIPTIONAL REGULATOR RV1816"/>
    <property type="match status" value="1"/>
</dbReference>
<dbReference type="Gene3D" id="1.10.357.10">
    <property type="entry name" value="Tetracycline Repressor, domain 2"/>
    <property type="match status" value="1"/>
</dbReference>
<dbReference type="PROSITE" id="PS50977">
    <property type="entry name" value="HTH_TETR_2"/>
    <property type="match status" value="1"/>
</dbReference>
<dbReference type="InterPro" id="IPR036271">
    <property type="entry name" value="Tet_transcr_reg_TetR-rel_C_sf"/>
</dbReference>
<evidence type="ECO:0000256" key="2">
    <source>
        <dbReference type="ARBA" id="ARBA00023125"/>
    </source>
</evidence>
<gene>
    <name evidence="7" type="ORF">RM844_05215</name>
</gene>
<feature type="region of interest" description="Disordered" evidence="5">
    <location>
        <begin position="1"/>
        <end position="23"/>
    </location>
</feature>
<dbReference type="Proteomes" id="UP001183410">
    <property type="component" value="Unassembled WGS sequence"/>
</dbReference>
<dbReference type="RefSeq" id="WP_311665224.1">
    <property type="nucleotide sequence ID" value="NZ_JAVREO010000002.1"/>
</dbReference>
<proteinExistence type="predicted"/>
<keyword evidence="2 4" id="KW-0238">DNA-binding</keyword>
<dbReference type="Pfam" id="PF00440">
    <property type="entry name" value="TetR_N"/>
    <property type="match status" value="1"/>
</dbReference>
<dbReference type="PANTHER" id="PTHR30055">
    <property type="entry name" value="HTH-TYPE TRANSCRIPTIONAL REGULATOR RUTR"/>
    <property type="match status" value="1"/>
</dbReference>